<dbReference type="SUPFAM" id="SSF56815">
    <property type="entry name" value="Sec1/munc18-like (SM) proteins"/>
    <property type="match status" value="1"/>
</dbReference>
<dbReference type="Proteomes" id="UP000694408">
    <property type="component" value="Unplaced"/>
</dbReference>
<accession>A0A8C5JD81</accession>
<dbReference type="InterPro" id="IPR036045">
    <property type="entry name" value="Sec1-like_sf"/>
</dbReference>
<reference evidence="1" key="1">
    <citation type="submission" date="2025-08" db="UniProtKB">
        <authorList>
            <consortium name="Ensembl"/>
        </authorList>
    </citation>
    <scope>IDENTIFICATION</scope>
</reference>
<reference evidence="1" key="2">
    <citation type="submission" date="2025-09" db="UniProtKB">
        <authorList>
            <consortium name="Ensembl"/>
        </authorList>
    </citation>
    <scope>IDENTIFICATION</scope>
</reference>
<dbReference type="Gene3D" id="3.40.50.2060">
    <property type="match status" value="1"/>
</dbReference>
<sequence>MHDVIRKVKKKGEWKVLVVDQLSMRMLSSCCKMTDIMTEGITTPPSSSSSLSACPDALFNELVKSRAAKVIKTLTEINIAFLPSESQVSLGWAGGQLGGAPGPCAAHRVCVTPSWLLAPSLSPQMPSQADPRGI</sequence>
<evidence type="ECO:0000313" key="2">
    <source>
        <dbReference type="Proteomes" id="UP000694408"/>
    </source>
</evidence>
<dbReference type="Ensembl" id="ENSJHYT00000021124.1">
    <property type="protein sequence ID" value="ENSJHYP00000017483.1"/>
    <property type="gene ID" value="ENSJHYG00000013231.1"/>
</dbReference>
<proteinExistence type="predicted"/>
<evidence type="ECO:0000313" key="1">
    <source>
        <dbReference type="Ensembl" id="ENSJHYP00000017483.1"/>
    </source>
</evidence>
<dbReference type="AlphaFoldDB" id="A0A8C5JD81"/>
<organism evidence="1 2">
    <name type="scientific">Junco hyemalis</name>
    <name type="common">Dark-eyed junco</name>
    <dbReference type="NCBI Taxonomy" id="40217"/>
    <lineage>
        <taxon>Eukaryota</taxon>
        <taxon>Metazoa</taxon>
        <taxon>Chordata</taxon>
        <taxon>Craniata</taxon>
        <taxon>Vertebrata</taxon>
        <taxon>Euteleostomi</taxon>
        <taxon>Archelosauria</taxon>
        <taxon>Archosauria</taxon>
        <taxon>Dinosauria</taxon>
        <taxon>Saurischia</taxon>
        <taxon>Theropoda</taxon>
        <taxon>Coelurosauria</taxon>
        <taxon>Aves</taxon>
        <taxon>Neognathae</taxon>
        <taxon>Neoaves</taxon>
        <taxon>Telluraves</taxon>
        <taxon>Australaves</taxon>
        <taxon>Passeriformes</taxon>
        <taxon>Passerellidae</taxon>
        <taxon>Junco</taxon>
    </lineage>
</organism>
<name>A0A8C5JD81_JUNHY</name>
<keyword evidence="2" id="KW-1185">Reference proteome</keyword>
<dbReference type="InterPro" id="IPR043154">
    <property type="entry name" value="Sec-1-like_dom1"/>
</dbReference>
<protein>
    <submittedName>
        <fullName evidence="1">Syntaxin binding protein 1</fullName>
    </submittedName>
</protein>